<dbReference type="InterPro" id="IPR018957">
    <property type="entry name" value="Znf_C3HC4_RING-type"/>
</dbReference>
<accession>A0A3G4ZKE0</accession>
<evidence type="ECO:0000256" key="4">
    <source>
        <dbReference type="PROSITE-ProRule" id="PRU00175"/>
    </source>
</evidence>
<dbReference type="InterPro" id="IPR013083">
    <property type="entry name" value="Znf_RING/FYVE/PHD"/>
</dbReference>
<sequence>MNEKTCPICIDEIDEKNVVILCNNKHYVCNKCIKFLIENKITKCHSCRVQIYSSVINLYETKNLNKNTNTNKDKYEKINVFNDVITFGRIATMQVSRYGDLRTPQYLNITLPKLPIKNQ</sequence>
<dbReference type="PROSITE" id="PS50089">
    <property type="entry name" value="ZF_RING_2"/>
    <property type="match status" value="1"/>
</dbReference>
<evidence type="ECO:0000256" key="1">
    <source>
        <dbReference type="ARBA" id="ARBA00022723"/>
    </source>
</evidence>
<reference evidence="6" key="1">
    <citation type="submission" date="2018-10" db="EMBL/GenBank/DDBJ databases">
        <title>Hidden diversity of soil giant viruses.</title>
        <authorList>
            <person name="Schulz F."/>
            <person name="Alteio L."/>
            <person name="Goudeau D."/>
            <person name="Ryan E.M."/>
            <person name="Malmstrom R.R."/>
            <person name="Blanchard J."/>
            <person name="Woyke T."/>
        </authorList>
    </citation>
    <scope>NUCLEOTIDE SEQUENCE</scope>
    <source>
        <strain evidence="6">TEV1</strain>
    </source>
</reference>
<dbReference type="SUPFAM" id="SSF57850">
    <property type="entry name" value="RING/U-box"/>
    <property type="match status" value="1"/>
</dbReference>
<proteinExistence type="predicted"/>
<evidence type="ECO:0000256" key="2">
    <source>
        <dbReference type="ARBA" id="ARBA00022771"/>
    </source>
</evidence>
<dbReference type="Gene3D" id="3.30.40.10">
    <property type="entry name" value="Zinc/RING finger domain, C3HC4 (zinc finger)"/>
    <property type="match status" value="1"/>
</dbReference>
<gene>
    <name evidence="6" type="ORF">Terrestrivirus1_174</name>
</gene>
<keyword evidence="1" id="KW-0479">Metal-binding</keyword>
<evidence type="ECO:0000313" key="6">
    <source>
        <dbReference type="EMBL" id="AYV75300.1"/>
    </source>
</evidence>
<name>A0A3G4ZKE0_9VIRU</name>
<organism evidence="6">
    <name type="scientific">Terrestrivirus sp</name>
    <dbReference type="NCBI Taxonomy" id="2487775"/>
    <lineage>
        <taxon>Viruses</taxon>
        <taxon>Varidnaviria</taxon>
        <taxon>Bamfordvirae</taxon>
        <taxon>Nucleocytoviricota</taxon>
        <taxon>Megaviricetes</taxon>
        <taxon>Imitervirales</taxon>
        <taxon>Mimiviridae</taxon>
        <taxon>Klosneuvirinae</taxon>
    </lineage>
</organism>
<dbReference type="InterPro" id="IPR001841">
    <property type="entry name" value="Znf_RING"/>
</dbReference>
<dbReference type="GO" id="GO:0008270">
    <property type="term" value="F:zinc ion binding"/>
    <property type="evidence" value="ECO:0007669"/>
    <property type="project" value="UniProtKB-KW"/>
</dbReference>
<protein>
    <recommendedName>
        <fullName evidence="5">RING-type domain-containing protein</fullName>
    </recommendedName>
</protein>
<evidence type="ECO:0000259" key="5">
    <source>
        <dbReference type="PROSITE" id="PS50089"/>
    </source>
</evidence>
<keyword evidence="3" id="KW-0862">Zinc</keyword>
<dbReference type="Pfam" id="PF00097">
    <property type="entry name" value="zf-C3HC4"/>
    <property type="match status" value="1"/>
</dbReference>
<keyword evidence="2 4" id="KW-0863">Zinc-finger</keyword>
<dbReference type="EMBL" id="MK071979">
    <property type="protein sequence ID" value="AYV75300.1"/>
    <property type="molecule type" value="Genomic_DNA"/>
</dbReference>
<feature type="domain" description="RING-type" evidence="5">
    <location>
        <begin position="6"/>
        <end position="48"/>
    </location>
</feature>
<evidence type="ECO:0000256" key="3">
    <source>
        <dbReference type="ARBA" id="ARBA00022833"/>
    </source>
</evidence>